<protein>
    <recommendedName>
        <fullName evidence="1">site-specific DNA-methyltransferase (adenine-specific)</fullName>
        <ecNumber evidence="1">2.1.1.72</ecNumber>
    </recommendedName>
</protein>
<dbReference type="InterPro" id="IPR002052">
    <property type="entry name" value="DNA_methylase_N6_adenine_CS"/>
</dbReference>
<dbReference type="InterPro" id="IPR050953">
    <property type="entry name" value="N4_N6_ade-DNA_methylase"/>
</dbReference>
<dbReference type="STRING" id="981222.Cabther_A0193"/>
<evidence type="ECO:0000256" key="2">
    <source>
        <dbReference type="ARBA" id="ARBA00022603"/>
    </source>
</evidence>
<dbReference type="RefSeq" id="WP_014098704.1">
    <property type="nucleotide sequence ID" value="NC_016024.1"/>
</dbReference>
<feature type="domain" description="Type II methyltransferase M.TaqI-like" evidence="6">
    <location>
        <begin position="594"/>
        <end position="822"/>
    </location>
</feature>
<dbReference type="GO" id="GO:0032259">
    <property type="term" value="P:methylation"/>
    <property type="evidence" value="ECO:0007669"/>
    <property type="project" value="UniProtKB-KW"/>
</dbReference>
<dbReference type="AlphaFoldDB" id="G2LGK6"/>
<dbReference type="InterPro" id="IPR011639">
    <property type="entry name" value="MethylTrfase_TaqI-like_dom"/>
</dbReference>
<dbReference type="PROSITE" id="PS00092">
    <property type="entry name" value="N6_MTASE"/>
    <property type="match status" value="1"/>
</dbReference>
<dbReference type="Proteomes" id="UP000006791">
    <property type="component" value="Chromosome 1"/>
</dbReference>
<dbReference type="GO" id="GO:0006304">
    <property type="term" value="P:DNA modification"/>
    <property type="evidence" value="ECO:0007669"/>
    <property type="project" value="InterPro"/>
</dbReference>
<evidence type="ECO:0000256" key="3">
    <source>
        <dbReference type="ARBA" id="ARBA00022679"/>
    </source>
</evidence>
<evidence type="ECO:0000259" key="6">
    <source>
        <dbReference type="Pfam" id="PF07669"/>
    </source>
</evidence>
<dbReference type="PANTHER" id="PTHR33841">
    <property type="entry name" value="DNA METHYLTRANSFERASE YEEA-RELATED"/>
    <property type="match status" value="1"/>
</dbReference>
<comment type="catalytic activity">
    <reaction evidence="5">
        <text>a 2'-deoxyadenosine in DNA + S-adenosyl-L-methionine = an N(6)-methyl-2'-deoxyadenosine in DNA + S-adenosyl-L-homocysteine + H(+)</text>
        <dbReference type="Rhea" id="RHEA:15197"/>
        <dbReference type="Rhea" id="RHEA-COMP:12418"/>
        <dbReference type="Rhea" id="RHEA-COMP:12419"/>
        <dbReference type="ChEBI" id="CHEBI:15378"/>
        <dbReference type="ChEBI" id="CHEBI:57856"/>
        <dbReference type="ChEBI" id="CHEBI:59789"/>
        <dbReference type="ChEBI" id="CHEBI:90615"/>
        <dbReference type="ChEBI" id="CHEBI:90616"/>
        <dbReference type="EC" id="2.1.1.72"/>
    </reaction>
</comment>
<dbReference type="GO" id="GO:0009007">
    <property type="term" value="F:site-specific DNA-methyltransferase (adenine-specific) activity"/>
    <property type="evidence" value="ECO:0007669"/>
    <property type="project" value="UniProtKB-EC"/>
</dbReference>
<dbReference type="Pfam" id="PF07669">
    <property type="entry name" value="Eco57I"/>
    <property type="match status" value="1"/>
</dbReference>
<evidence type="ECO:0000313" key="8">
    <source>
        <dbReference type="Proteomes" id="UP000006791"/>
    </source>
</evidence>
<keyword evidence="3" id="KW-0808">Transferase</keyword>
<dbReference type="EC" id="2.1.1.72" evidence="1"/>
<organism evidence="7 8">
    <name type="scientific">Chloracidobacterium thermophilum (strain B)</name>
    <dbReference type="NCBI Taxonomy" id="981222"/>
    <lineage>
        <taxon>Bacteria</taxon>
        <taxon>Pseudomonadati</taxon>
        <taxon>Acidobacteriota</taxon>
        <taxon>Terriglobia</taxon>
        <taxon>Terriglobales</taxon>
        <taxon>Acidobacteriaceae</taxon>
        <taxon>Chloracidobacterium</taxon>
    </lineage>
</organism>
<name>G2LGK6_CHLTF</name>
<proteinExistence type="predicted"/>
<dbReference type="REBASE" id="40616">
    <property type="entry name" value="CthBORF193P"/>
</dbReference>
<dbReference type="EMBL" id="CP002514">
    <property type="protein sequence ID" value="AEP10966.1"/>
    <property type="molecule type" value="Genomic_DNA"/>
</dbReference>
<dbReference type="InterPro" id="IPR029063">
    <property type="entry name" value="SAM-dependent_MTases_sf"/>
</dbReference>
<dbReference type="PANTHER" id="PTHR33841:SF1">
    <property type="entry name" value="DNA METHYLTRANSFERASE A"/>
    <property type="match status" value="1"/>
</dbReference>
<dbReference type="SUPFAM" id="SSF53335">
    <property type="entry name" value="S-adenosyl-L-methionine-dependent methyltransferases"/>
    <property type="match status" value="1"/>
</dbReference>
<reference evidence="7 8" key="1">
    <citation type="journal article" date="2012" name="Environ. Microbiol.">
        <title>Complete genome of Candidatus Chloracidobacterium thermophilum, a chlorophyll-based photoheterotroph belonging to the phylum Acidobacteria.</title>
        <authorList>
            <person name="Garcia Costas A.M."/>
            <person name="Liu Z."/>
            <person name="Tomsho L.P."/>
            <person name="Schuster S.C."/>
            <person name="Ward D.M."/>
            <person name="Bryant D.A."/>
        </authorList>
    </citation>
    <scope>NUCLEOTIDE SEQUENCE [LARGE SCALE GENOMIC DNA]</scope>
    <source>
        <strain evidence="7 8">B</strain>
    </source>
</reference>
<keyword evidence="2" id="KW-0489">Methyltransferase</keyword>
<sequence length="1112" mass="126389">MNHLECIRQILESCGQQDVPALIASLFCEKLLWGHPPDGLKPCELQLNAPDSCEVTAAPVAQMSGLPVYLIDWPEDRLPGVTARRAVQRALAPTHAEHLLVYVARNRRQLAFTWARKRSDGKIELRTLPYEVGSPARTTVERLAELAFSLDELRAGEPPITRVTDKLTTAFSVEAVTKRFYQEVANWYFWALDHVSFPQDAPKTDGKDHVSLIRLITRLIFCWFLKEKGLIPATLFDPKSLPTMLNGFAPNEAASSVFYKAILQNLFFATLNTEMGKRDWAEDGQHFMAHNLYRHRELFQNPETALELFRDIPFLNGGLFECLDRIEGTKEQPRYIRIDGFSRRPDSQPVVPDVLFFGDEREVDLRHAYGETRDRCARVRGLIHILASYNFTLQEHTPFDQEVALDPELLGQVFENLLAAYNPETRTTARKATGSYYTPREIVDYMVDEALIASLKTRLEATFPDTKNVEDRLRHLFAYNDEPHQFTDAEVEALIHKPHQFTDDEVKALIHAIDHLKILDPACGSGAFPMGILHRLVFVLGKLDPNNARWKERQIAKALEIPDATVRDKVIADIKASFTSNELDYGRKLYLIENCIYGVDIQPIAVQIAKLRFFISLVVDQRVDPEAENRGIRALPNLETRFVAANTLVGIARPRQPALRHEEVNTLERKLAQVRAAHFTAKTPATKRKYRECDATLRAEIAEILKTDGWDDETARLLAAWDPYDQNASASFFDSEWMFGLKEGFDIVIGNPPYSAEISSLDREKIACKDTKNSNSAAIFIDVAKNNLTHQWGLVSFVVPKSLLYSERWFSLVEALAPNTKILVDLEQAFESVLLEQVVFVFQHSQSVPLYRAYKFHGSKFIQRASVPVSCVSQFHTWPCDVSDEELRLGMKMSKSGLFLRDVSRSFRGLPLQQKISDYGEEHRDVCVIGGKNIVRYGTNGFKGYLRKDDLDGASNKVKMLLQPKVVSQQIIAHIQNPKPHIMIIASVDPDGSILGLDTVENTIPINAPIHLNMIAALFNSSLINWYAYRFIYCAAVRTMHFDEHYIGKIPLPLDYRYKQDDIVALVDKILDAKRANPNADTSALEREIDEHVYRLYGLTPDEIRIVEESLK</sequence>
<dbReference type="HOGENOM" id="CLU_002539_1_0_0"/>
<gene>
    <name evidence="7" type="ordered locus">Cabther_A0193</name>
</gene>
<evidence type="ECO:0000256" key="1">
    <source>
        <dbReference type="ARBA" id="ARBA00011900"/>
    </source>
</evidence>
<dbReference type="GO" id="GO:0003676">
    <property type="term" value="F:nucleic acid binding"/>
    <property type="evidence" value="ECO:0007669"/>
    <property type="project" value="InterPro"/>
</dbReference>
<keyword evidence="8" id="KW-1185">Reference proteome</keyword>
<dbReference type="KEGG" id="ctm:Cabther_A0193"/>
<evidence type="ECO:0000256" key="4">
    <source>
        <dbReference type="ARBA" id="ARBA00022691"/>
    </source>
</evidence>
<evidence type="ECO:0000313" key="7">
    <source>
        <dbReference type="EMBL" id="AEP10966.1"/>
    </source>
</evidence>
<evidence type="ECO:0000256" key="5">
    <source>
        <dbReference type="ARBA" id="ARBA00047942"/>
    </source>
</evidence>
<keyword evidence="4" id="KW-0949">S-adenosyl-L-methionine</keyword>
<dbReference type="PRINTS" id="PR00507">
    <property type="entry name" value="N12N6MTFRASE"/>
</dbReference>
<dbReference type="Gene3D" id="3.40.50.150">
    <property type="entry name" value="Vaccinia Virus protein VP39"/>
    <property type="match status" value="1"/>
</dbReference>
<accession>G2LGK6</accession>